<name>V5GHP7_ANOGL</name>
<proteinExistence type="predicted"/>
<protein>
    <submittedName>
        <fullName evidence="1">Uncharacterized protein</fullName>
    </submittedName>
</protein>
<organism evidence="1">
    <name type="scientific">Anoplophora glabripennis</name>
    <name type="common">Asian longhorn beetle</name>
    <name type="synonym">Anoplophora nobilis</name>
    <dbReference type="NCBI Taxonomy" id="217634"/>
    <lineage>
        <taxon>Eukaryota</taxon>
        <taxon>Metazoa</taxon>
        <taxon>Ecdysozoa</taxon>
        <taxon>Arthropoda</taxon>
        <taxon>Hexapoda</taxon>
        <taxon>Insecta</taxon>
        <taxon>Pterygota</taxon>
        <taxon>Neoptera</taxon>
        <taxon>Endopterygota</taxon>
        <taxon>Coleoptera</taxon>
        <taxon>Polyphaga</taxon>
        <taxon>Cucujiformia</taxon>
        <taxon>Chrysomeloidea</taxon>
        <taxon>Cerambycidae</taxon>
        <taxon>Lamiinae</taxon>
        <taxon>Lamiini</taxon>
        <taxon>Anoplophora</taxon>
    </lineage>
</organism>
<accession>V5GHP7</accession>
<dbReference type="AlphaFoldDB" id="V5GHP7"/>
<evidence type="ECO:0000313" key="1">
    <source>
        <dbReference type="EMBL" id="JAB63544.1"/>
    </source>
</evidence>
<reference evidence="1" key="1">
    <citation type="submission" date="2013-07" db="EMBL/GenBank/DDBJ databases">
        <title>Midgut Transcriptome Profiling of Anoplphora glabripennis, a Lignocellulose Degrading, Wood-Boring Cerambycid.</title>
        <authorList>
            <person name="Scully E.D."/>
            <person name="Hoover K."/>
            <person name="Carlson J.E."/>
            <person name="Tien M."/>
            <person name="Geib S.M."/>
        </authorList>
    </citation>
    <scope>NUCLEOTIDE SEQUENCE</scope>
</reference>
<sequence>MATSDFVTQFYNLEGDLVSERKKNFFKLLKTQPSLNEDDLKSLCPRTHLERLFQIDIFIHFKMSSKLLEVIKGGNEIFISKILKHPTLLLEIFGKISLEAFVNDFLPTTSYALRMKILKRLSLVLSESQMDEIVSSVHKRYGLNIATKLIHTCSSKKIKDFLSNHEVVLKPRQVKFIFDKDTELFLFYINYYKTLPEKSEYSHTNVCQYVALKNPKMWYKLHEEHSISKINLGRRTSKNFLRHSNDDFLSSIKHYSEFLKLDVIVRKLHGNFKEVYFEFFPRDTYNINTYNFSHKLLRHYPKNKQWDMFAQTYLKVFGNNILDNLIYLNSDFIKLFPNKTVMNKWAERHYKKHKSNDLLKYCDPNTTIPLIKEKINVTSDIYERKMLVILLLENCQKNEDYTSLEAVLKYICFRHRNEDNTSEILDKIRYLFKLEKLNQNHWNHVTEMLTILKLRKQLYYGTVTFYLKYVEYLILHGKPHRKELIRYIKEANRNSLYVDLENKKVNRQILIEIISNYRKVEEIDDTKFNEKFINILIDFNESNTEYIIDLSDFPGFLPYIKSILDSDYTTLEDNERNLLIKVINYNFKFPEKPIIVIEETRLLEIFQQDIEKSFNFGHIVEMSIKKLDRSEFDNNIIELFWDNLEKFKYFDFCRIIINWLFLNNPKAITPYFDLIWMANQTYIKIKEIKFMSHLGFDKKIVAYCTDKLTWA</sequence>
<dbReference type="EMBL" id="GALX01004922">
    <property type="protein sequence ID" value="JAB63544.1"/>
    <property type="molecule type" value="Transcribed_RNA"/>
</dbReference>